<evidence type="ECO:0000313" key="1">
    <source>
        <dbReference type="EMBL" id="SHM07571.1"/>
    </source>
</evidence>
<dbReference type="Proteomes" id="UP000184012">
    <property type="component" value="Unassembled WGS sequence"/>
</dbReference>
<gene>
    <name evidence="1" type="ORF">SAMN04515649_1116</name>
</gene>
<accession>A0AB74F2P2</accession>
<dbReference type="EMBL" id="FRBP01000011">
    <property type="protein sequence ID" value="SHM07571.1"/>
    <property type="molecule type" value="Genomic_DNA"/>
</dbReference>
<dbReference type="GeneID" id="68363731"/>
<proteinExistence type="predicted"/>
<evidence type="ECO:0000313" key="2">
    <source>
        <dbReference type="Proteomes" id="UP000184012"/>
    </source>
</evidence>
<organism evidence="1 2">
    <name type="scientific">Eubacterium callanderi</name>
    <dbReference type="NCBI Taxonomy" id="53442"/>
    <lineage>
        <taxon>Bacteria</taxon>
        <taxon>Bacillati</taxon>
        <taxon>Bacillota</taxon>
        <taxon>Clostridia</taxon>
        <taxon>Eubacteriales</taxon>
        <taxon>Eubacteriaceae</taxon>
        <taxon>Eubacterium</taxon>
    </lineage>
</organism>
<reference evidence="1 2" key="1">
    <citation type="submission" date="2016-11" db="EMBL/GenBank/DDBJ databases">
        <authorList>
            <person name="Varghese N."/>
            <person name="Submissions S."/>
        </authorList>
    </citation>
    <scope>NUCLEOTIDE SEQUENCE [LARGE SCALE GENOMIC DNA]</scope>
    <source>
        <strain evidence="1 2">FD</strain>
    </source>
</reference>
<evidence type="ECO:0008006" key="3">
    <source>
        <dbReference type="Google" id="ProtNLM"/>
    </source>
</evidence>
<protein>
    <recommendedName>
        <fullName evidence="3">Capsule polysaccharide biosynthesis protein</fullName>
    </recommendedName>
</protein>
<dbReference type="AlphaFoldDB" id="A0AB74F2P2"/>
<sequence>MDIIDKFLNFEEKYKLIEKEINGFCIWGYIRFNIYKILAGQQSYNSGAGKKKKIWMLVKAIYRYPIKIKEKKILVFNHPRKMKINGCYECIYTDEISKLYKNDTNVFEFLYKGKHFIPSKIDNITFLDYVDIFPVIERLLFGRFHKKTVNQLRSSASYLYDLLKREFQTDIKKDYLEKMIIKRYYWHYYKKKHLKRIVERANPKVILEVVGYETNKMIVNEIAKELKIPTIELQHGVIGRGHIAYNYLEKQKLPYFPDKIFLYSQYWKSCTLFPINADNQVITGFNYIERELKKVTEKVEGAYNILFISQNDDQAKRLSRLAVELYKLFKNKKIECKLFYKLHPLETDTWKNNYPELAKYTKYNDEISVIDNSTIPIYEYFSKCNIQIGITSTAIYEGLAFGLRTYIYKTEMSKIYMSYLIDTKYAVFFTNSVDLFRKIRTINKNKSVNLDFIWEKNSLKNISREIDKYL</sequence>
<dbReference type="RefSeq" id="WP_013380995.1">
    <property type="nucleotide sequence ID" value="NC_014624.2"/>
</dbReference>
<name>A0AB74F2P2_9FIRM</name>
<comment type="caution">
    <text evidence="1">The sequence shown here is derived from an EMBL/GenBank/DDBJ whole genome shotgun (WGS) entry which is preliminary data.</text>
</comment>